<dbReference type="PANTHER" id="PTHR45630:SF7">
    <property type="entry name" value="ENDOPLASMIC RETICULUM TRANSMEMBRANE HELIX TRANSLOCASE"/>
    <property type="match status" value="1"/>
</dbReference>
<evidence type="ECO:0000256" key="5">
    <source>
        <dbReference type="ARBA" id="ARBA00022840"/>
    </source>
</evidence>
<dbReference type="InterPro" id="IPR036412">
    <property type="entry name" value="HAD-like_sf"/>
</dbReference>
<dbReference type="GO" id="GO:0046872">
    <property type="term" value="F:metal ion binding"/>
    <property type="evidence" value="ECO:0007669"/>
    <property type="project" value="UniProtKB-KW"/>
</dbReference>
<dbReference type="InterPro" id="IPR023298">
    <property type="entry name" value="ATPase_P-typ_TM_dom_sf"/>
</dbReference>
<keyword evidence="8 11" id="KW-1133">Transmembrane helix</keyword>
<evidence type="ECO:0000313" key="12">
    <source>
        <dbReference type="EMBL" id="VDP59892.1"/>
    </source>
</evidence>
<keyword evidence="3" id="KW-0479">Metal-binding</keyword>
<dbReference type="InterPro" id="IPR023299">
    <property type="entry name" value="ATPase_P-typ_cyto_dom_N"/>
</dbReference>
<dbReference type="SUPFAM" id="SSF81660">
    <property type="entry name" value="Metal cation-transporting ATPase, ATP-binding domain N"/>
    <property type="match status" value="1"/>
</dbReference>
<dbReference type="EMBL" id="UZAK01037888">
    <property type="protein sequence ID" value="VDP59892.1"/>
    <property type="molecule type" value="Genomic_DNA"/>
</dbReference>
<evidence type="ECO:0000313" key="13">
    <source>
        <dbReference type="Proteomes" id="UP000279833"/>
    </source>
</evidence>
<comment type="subcellular location">
    <subcellularLocation>
        <location evidence="1">Membrane</location>
        <topology evidence="1">Multi-pass membrane protein</topology>
    </subcellularLocation>
</comment>
<dbReference type="STRING" id="6186.A0A183KKZ3"/>
<dbReference type="GO" id="GO:0006874">
    <property type="term" value="P:intracellular calcium ion homeostasis"/>
    <property type="evidence" value="ECO:0007669"/>
    <property type="project" value="TreeGrafter"/>
</dbReference>
<evidence type="ECO:0000256" key="10">
    <source>
        <dbReference type="SAM" id="MobiDB-lite"/>
    </source>
</evidence>
<keyword evidence="5" id="KW-0067">ATP-binding</keyword>
<keyword evidence="4" id="KW-0547">Nucleotide-binding</keyword>
<keyword evidence="6" id="KW-0460">Magnesium</keyword>
<evidence type="ECO:0000256" key="8">
    <source>
        <dbReference type="ARBA" id="ARBA00022989"/>
    </source>
</evidence>
<dbReference type="PANTHER" id="PTHR45630">
    <property type="entry name" value="CATION-TRANSPORTING ATPASE-RELATED"/>
    <property type="match status" value="1"/>
</dbReference>
<dbReference type="AlphaFoldDB" id="A0A183KKZ3"/>
<dbReference type="WBParaSite" id="SCUD_0001570901-mRNA-1">
    <property type="protein sequence ID" value="SCUD_0001570901-mRNA-1"/>
    <property type="gene ID" value="SCUD_0001570901"/>
</dbReference>
<evidence type="ECO:0000256" key="7">
    <source>
        <dbReference type="ARBA" id="ARBA00022967"/>
    </source>
</evidence>
<dbReference type="InterPro" id="IPR006544">
    <property type="entry name" value="P-type_TPase_V"/>
</dbReference>
<feature type="region of interest" description="Disordered" evidence="10">
    <location>
        <begin position="386"/>
        <end position="423"/>
    </location>
</feature>
<dbReference type="InterPro" id="IPR023214">
    <property type="entry name" value="HAD_sf"/>
</dbReference>
<evidence type="ECO:0000313" key="14">
    <source>
        <dbReference type="WBParaSite" id="SCUD_0001570901-mRNA-1"/>
    </source>
</evidence>
<dbReference type="Proteomes" id="UP000279833">
    <property type="component" value="Unassembled WGS sequence"/>
</dbReference>
<dbReference type="GO" id="GO:0005789">
    <property type="term" value="C:endoplasmic reticulum membrane"/>
    <property type="evidence" value="ECO:0007669"/>
    <property type="project" value="TreeGrafter"/>
</dbReference>
<dbReference type="SUPFAM" id="SSF81665">
    <property type="entry name" value="Calcium ATPase, transmembrane domain M"/>
    <property type="match status" value="1"/>
</dbReference>
<protein>
    <submittedName>
        <fullName evidence="14">PhoLip_ATPase_C domain-containing protein</fullName>
    </submittedName>
</protein>
<evidence type="ECO:0000256" key="4">
    <source>
        <dbReference type="ARBA" id="ARBA00022741"/>
    </source>
</evidence>
<name>A0A183KKZ3_9TREM</name>
<evidence type="ECO:0000256" key="9">
    <source>
        <dbReference type="ARBA" id="ARBA00023136"/>
    </source>
</evidence>
<keyword evidence="13" id="KW-1185">Reference proteome</keyword>
<dbReference type="SUPFAM" id="SSF56784">
    <property type="entry name" value="HAD-like"/>
    <property type="match status" value="1"/>
</dbReference>
<dbReference type="Gene3D" id="3.40.1110.10">
    <property type="entry name" value="Calcium-transporting ATPase, cytoplasmic domain N"/>
    <property type="match status" value="1"/>
</dbReference>
<keyword evidence="2 11" id="KW-0812">Transmembrane</keyword>
<keyword evidence="7" id="KW-1278">Translocase</keyword>
<keyword evidence="9 11" id="KW-0472">Membrane</keyword>
<organism evidence="14">
    <name type="scientific">Schistosoma curassoni</name>
    <dbReference type="NCBI Taxonomy" id="6186"/>
    <lineage>
        <taxon>Eukaryota</taxon>
        <taxon>Metazoa</taxon>
        <taxon>Spiralia</taxon>
        <taxon>Lophotrochozoa</taxon>
        <taxon>Platyhelminthes</taxon>
        <taxon>Trematoda</taxon>
        <taxon>Digenea</taxon>
        <taxon>Strigeidida</taxon>
        <taxon>Schistosomatoidea</taxon>
        <taxon>Schistosomatidae</taxon>
        <taxon>Schistosoma</taxon>
    </lineage>
</organism>
<feature type="transmembrane region" description="Helical" evidence="11">
    <location>
        <begin position="568"/>
        <end position="589"/>
    </location>
</feature>
<dbReference type="GO" id="GO:0005524">
    <property type="term" value="F:ATP binding"/>
    <property type="evidence" value="ECO:0007669"/>
    <property type="project" value="UniProtKB-KW"/>
</dbReference>
<evidence type="ECO:0000256" key="11">
    <source>
        <dbReference type="SAM" id="Phobius"/>
    </source>
</evidence>
<dbReference type="Gene3D" id="3.40.50.1000">
    <property type="entry name" value="HAD superfamily/HAD-like"/>
    <property type="match status" value="1"/>
</dbReference>
<dbReference type="GO" id="GO:0015662">
    <property type="term" value="F:P-type ion transporter activity"/>
    <property type="evidence" value="ECO:0007669"/>
    <property type="project" value="TreeGrafter"/>
</dbReference>
<reference evidence="12 13" key="2">
    <citation type="submission" date="2018-11" db="EMBL/GenBank/DDBJ databases">
        <authorList>
            <consortium name="Pathogen Informatics"/>
        </authorList>
    </citation>
    <scope>NUCLEOTIDE SEQUENCE [LARGE SCALE GENOMIC DNA]</scope>
    <source>
        <strain evidence="12">Dakar</strain>
        <strain evidence="13">Dakar, Senegal</strain>
    </source>
</reference>
<evidence type="ECO:0000256" key="3">
    <source>
        <dbReference type="ARBA" id="ARBA00022723"/>
    </source>
</evidence>
<dbReference type="GO" id="GO:0019829">
    <property type="term" value="F:ATPase-coupled monoatomic cation transmembrane transporter activity"/>
    <property type="evidence" value="ECO:0007669"/>
    <property type="project" value="TreeGrafter"/>
</dbReference>
<evidence type="ECO:0000256" key="6">
    <source>
        <dbReference type="ARBA" id="ARBA00022842"/>
    </source>
</evidence>
<sequence>MEKAMLASTSWSLNDQNEVYGRTIPRSSPLKICQRFRFDSTLRRMSVVVSHYLPSSVDRNYLVCVKGSPETILPMLVDAPPDYEEAYLTMARRGARVLALGQKTLGQLTHEQVGLTIKMWSPNQYFYVRDLTREFVESDIHFCGFVIISCPLKPDSLTVIKDLSYSSHHISMITGDNPLTACHVSSIVGIVRSNVPVLVLSPPNALQSESLVLIFLTRCMIVCLLSSSFTLHYFFILDEQWHWQSVDESVILPMLDVNAKDAKSKLSQLIQKYDVCLTGEGIDYLSKTNSSFLRQLIPKAKIYARVAPKQKESILVQLKRMGYITLMCGDGTNDVGALKQAHVGQFSSFLFFYFTHRIRLFPHFCYVLGVALLNETSTSVSLVESTETKQASPSSKNIRQKNHGGAFSRANRGDVHSTNANINNSNPAVRPSFNLPALDTEQEVSVVRLGNASIAAPFTAKMSSPIGDFKPLKALSKERPIPNIFNVYTLLTVSLQFLVHFYVLYLLTMEAELRMPKVDDDFIDLHAEFKPSVLNTLVYLISTGMETVTLAVNYTGHPFMESLIENKPMLISLIVAVLGIVILPFGPFADALQLVHLDYDVSCCSFFCVLY</sequence>
<proteinExistence type="predicted"/>
<gene>
    <name evidence="12" type="ORF">SCUD_LOCUS15706</name>
</gene>
<accession>A0A183KKZ3</accession>
<reference evidence="14" key="1">
    <citation type="submission" date="2016-06" db="UniProtKB">
        <authorList>
            <consortium name="WormBaseParasite"/>
        </authorList>
    </citation>
    <scope>IDENTIFICATION</scope>
</reference>
<feature type="transmembrane region" description="Helical" evidence="11">
    <location>
        <begin position="485"/>
        <end position="507"/>
    </location>
</feature>
<evidence type="ECO:0000256" key="1">
    <source>
        <dbReference type="ARBA" id="ARBA00004141"/>
    </source>
</evidence>
<evidence type="ECO:0000256" key="2">
    <source>
        <dbReference type="ARBA" id="ARBA00022692"/>
    </source>
</evidence>